<protein>
    <submittedName>
        <fullName evidence="7">Uncharacterized protein</fullName>
    </submittedName>
</protein>
<name>A0A914CKB6_9BILA</name>
<evidence type="ECO:0000313" key="6">
    <source>
        <dbReference type="Proteomes" id="UP000887540"/>
    </source>
</evidence>
<dbReference type="WBParaSite" id="ACRNAN_scaffold1172.g24999.t1">
    <property type="protein sequence ID" value="ACRNAN_scaffold1172.g24999.t1"/>
    <property type="gene ID" value="ACRNAN_scaffold1172.g24999"/>
</dbReference>
<dbReference type="SMART" id="SM01417">
    <property type="entry name" value="Solute_trans_a"/>
    <property type="match status" value="1"/>
</dbReference>
<proteinExistence type="predicted"/>
<keyword evidence="2 5" id="KW-0812">Transmembrane</keyword>
<dbReference type="Proteomes" id="UP000887540">
    <property type="component" value="Unplaced"/>
</dbReference>
<evidence type="ECO:0000256" key="4">
    <source>
        <dbReference type="ARBA" id="ARBA00023136"/>
    </source>
</evidence>
<reference evidence="7" key="1">
    <citation type="submission" date="2022-11" db="UniProtKB">
        <authorList>
            <consortium name="WormBaseParasite"/>
        </authorList>
    </citation>
    <scope>IDENTIFICATION</scope>
</reference>
<evidence type="ECO:0000256" key="5">
    <source>
        <dbReference type="SAM" id="Phobius"/>
    </source>
</evidence>
<keyword evidence="4 5" id="KW-0472">Membrane</keyword>
<evidence type="ECO:0000256" key="3">
    <source>
        <dbReference type="ARBA" id="ARBA00022989"/>
    </source>
</evidence>
<dbReference type="InterPro" id="IPR005178">
    <property type="entry name" value="Ostalpha/TMEM184C"/>
</dbReference>
<evidence type="ECO:0000313" key="7">
    <source>
        <dbReference type="WBParaSite" id="ACRNAN_scaffold1172.g24999.t1"/>
    </source>
</evidence>
<sequence length="293" mass="33120">MTLALGAVHLSVLHLYVTHPGRRNFVIYLACTAPFVSSFALISMFMPRIWFLAHLLSFFYFSIGLYVIICLLMQIVDGRHSMVKKMSQKSSRISVQTPPFCCFFPCLPKPSLETRKIRLCELMVMQTPCVRLVATIVSLILYFEYQDGASIALKILDFIALPSLLLGIYGCHILVTTVSKLDELIPFRYIVVFRLLDIYFAVFGLQMPVFDILARVGVFGCGYLDARLPMLETSFFWKNFATVIESFVVSLASTALLQPTRSALFDKKYQSKYPSCRSIDSSISSNSTRESIA</sequence>
<accession>A0A914CKB6</accession>
<evidence type="ECO:0000256" key="2">
    <source>
        <dbReference type="ARBA" id="ARBA00022692"/>
    </source>
</evidence>
<feature type="transmembrane region" description="Helical" evidence="5">
    <location>
        <begin position="122"/>
        <end position="143"/>
    </location>
</feature>
<feature type="transmembrane region" description="Helical" evidence="5">
    <location>
        <begin position="51"/>
        <end position="76"/>
    </location>
</feature>
<dbReference type="PANTHER" id="PTHR23423">
    <property type="entry name" value="ORGANIC SOLUTE TRANSPORTER-RELATED"/>
    <property type="match status" value="1"/>
</dbReference>
<dbReference type="Pfam" id="PF03619">
    <property type="entry name" value="Solute_trans_a"/>
    <property type="match status" value="1"/>
</dbReference>
<dbReference type="AlphaFoldDB" id="A0A914CKB6"/>
<keyword evidence="6" id="KW-1185">Reference proteome</keyword>
<feature type="transmembrane region" description="Helical" evidence="5">
    <location>
        <begin position="25"/>
        <end position="45"/>
    </location>
</feature>
<feature type="transmembrane region" description="Helical" evidence="5">
    <location>
        <begin position="235"/>
        <end position="257"/>
    </location>
</feature>
<dbReference type="GO" id="GO:0016020">
    <property type="term" value="C:membrane"/>
    <property type="evidence" value="ECO:0007669"/>
    <property type="project" value="UniProtKB-SubCell"/>
</dbReference>
<organism evidence="6 7">
    <name type="scientific">Acrobeloides nanus</name>
    <dbReference type="NCBI Taxonomy" id="290746"/>
    <lineage>
        <taxon>Eukaryota</taxon>
        <taxon>Metazoa</taxon>
        <taxon>Ecdysozoa</taxon>
        <taxon>Nematoda</taxon>
        <taxon>Chromadorea</taxon>
        <taxon>Rhabditida</taxon>
        <taxon>Tylenchina</taxon>
        <taxon>Cephalobomorpha</taxon>
        <taxon>Cephaloboidea</taxon>
        <taxon>Cephalobidae</taxon>
        <taxon>Acrobeloides</taxon>
    </lineage>
</organism>
<comment type="subcellular location">
    <subcellularLocation>
        <location evidence="1">Membrane</location>
        <topology evidence="1">Multi-pass membrane protein</topology>
    </subcellularLocation>
</comment>
<evidence type="ECO:0000256" key="1">
    <source>
        <dbReference type="ARBA" id="ARBA00004141"/>
    </source>
</evidence>
<feature type="transmembrane region" description="Helical" evidence="5">
    <location>
        <begin position="155"/>
        <end position="175"/>
    </location>
</feature>
<keyword evidence="3 5" id="KW-1133">Transmembrane helix</keyword>